<dbReference type="EMBL" id="BTRK01000006">
    <property type="protein sequence ID" value="GMR57972.1"/>
    <property type="molecule type" value="Genomic_DNA"/>
</dbReference>
<name>A0AAN5I9R6_9BILA</name>
<proteinExistence type="predicted"/>
<evidence type="ECO:0000313" key="2">
    <source>
        <dbReference type="EMBL" id="GMR57972.1"/>
    </source>
</evidence>
<feature type="signal peptide" evidence="1">
    <location>
        <begin position="1"/>
        <end position="30"/>
    </location>
</feature>
<reference evidence="3" key="1">
    <citation type="submission" date="2022-10" db="EMBL/GenBank/DDBJ databases">
        <title>Genome assembly of Pristionchus species.</title>
        <authorList>
            <person name="Yoshida K."/>
            <person name="Sommer R.J."/>
        </authorList>
    </citation>
    <scope>NUCLEOTIDE SEQUENCE [LARGE SCALE GENOMIC DNA]</scope>
    <source>
        <strain evidence="3">RS5460</strain>
    </source>
</reference>
<accession>A0AAN5I9R6</accession>
<dbReference type="Proteomes" id="UP001328107">
    <property type="component" value="Unassembled WGS sequence"/>
</dbReference>
<keyword evidence="1" id="KW-0732">Signal</keyword>
<gene>
    <name evidence="2" type="ORF">PMAYCL1PPCAC_28167</name>
</gene>
<comment type="caution">
    <text evidence="2">The sequence shown here is derived from an EMBL/GenBank/DDBJ whole genome shotgun (WGS) entry which is preliminary data.</text>
</comment>
<keyword evidence="3" id="KW-1185">Reference proteome</keyword>
<feature type="chain" id="PRO_5042837741" description="SXP/RAL-2 family protein Ani s 5-like cation-binding domain-containing protein" evidence="1">
    <location>
        <begin position="31"/>
        <end position="166"/>
    </location>
</feature>
<feature type="non-terminal residue" evidence="2">
    <location>
        <position position="1"/>
    </location>
</feature>
<dbReference type="AlphaFoldDB" id="A0AAN5I9R6"/>
<sequence length="166" mass="19613">SSRIPYRILPYSTMLLFFLGLALLSTSTLADSPLYIEELEDLVYGPDRRILDVLDDDNWTPRSELKVKVDEILARQSPEIQKAYAHIVEMKEGQRNLRNKYWQTRAEAAGAGPQYEKIKLLQTDMSITEHEAERRTRQFWFEMNIYHGSGSSEEYYYPRYMRSEVY</sequence>
<organism evidence="2 3">
    <name type="scientific">Pristionchus mayeri</name>
    <dbReference type="NCBI Taxonomy" id="1317129"/>
    <lineage>
        <taxon>Eukaryota</taxon>
        <taxon>Metazoa</taxon>
        <taxon>Ecdysozoa</taxon>
        <taxon>Nematoda</taxon>
        <taxon>Chromadorea</taxon>
        <taxon>Rhabditida</taxon>
        <taxon>Rhabditina</taxon>
        <taxon>Diplogasteromorpha</taxon>
        <taxon>Diplogasteroidea</taxon>
        <taxon>Neodiplogasteridae</taxon>
        <taxon>Pristionchus</taxon>
    </lineage>
</organism>
<evidence type="ECO:0000256" key="1">
    <source>
        <dbReference type="SAM" id="SignalP"/>
    </source>
</evidence>
<evidence type="ECO:0008006" key="4">
    <source>
        <dbReference type="Google" id="ProtNLM"/>
    </source>
</evidence>
<protein>
    <recommendedName>
        <fullName evidence="4">SXP/RAL-2 family protein Ani s 5-like cation-binding domain-containing protein</fullName>
    </recommendedName>
</protein>
<evidence type="ECO:0000313" key="3">
    <source>
        <dbReference type="Proteomes" id="UP001328107"/>
    </source>
</evidence>